<evidence type="ECO:0000256" key="7">
    <source>
        <dbReference type="PROSITE-ProRule" id="PRU01091"/>
    </source>
</evidence>
<dbReference type="Pfam" id="PF00072">
    <property type="entry name" value="Response_reg"/>
    <property type="match status" value="1"/>
</dbReference>
<reference evidence="10" key="1">
    <citation type="submission" date="2022-04" db="EMBL/GenBank/DDBJ databases">
        <title>Whole genome sequence of Sphaerotilus sp. FB-5.</title>
        <authorList>
            <person name="Takeda M."/>
            <person name="Narihara S."/>
            <person name="Akimoto M."/>
            <person name="Akimoto R."/>
            <person name="Nishiyashiki S."/>
            <person name="Murakami T."/>
        </authorList>
    </citation>
    <scope>NUCLEOTIDE SEQUENCE</scope>
    <source>
        <strain evidence="10">FB-5</strain>
    </source>
</reference>
<evidence type="ECO:0000313" key="11">
    <source>
        <dbReference type="Proteomes" id="UP001057498"/>
    </source>
</evidence>
<evidence type="ECO:0000259" key="9">
    <source>
        <dbReference type="PROSITE" id="PS51755"/>
    </source>
</evidence>
<dbReference type="Gene3D" id="3.40.50.2300">
    <property type="match status" value="1"/>
</dbReference>
<keyword evidence="1 6" id="KW-0597">Phosphoprotein</keyword>
<evidence type="ECO:0000259" key="8">
    <source>
        <dbReference type="PROSITE" id="PS50110"/>
    </source>
</evidence>
<dbReference type="SMART" id="SM00448">
    <property type="entry name" value="REC"/>
    <property type="match status" value="1"/>
</dbReference>
<evidence type="ECO:0000256" key="6">
    <source>
        <dbReference type="PROSITE-ProRule" id="PRU00169"/>
    </source>
</evidence>
<keyword evidence="3" id="KW-0805">Transcription regulation</keyword>
<feature type="modified residue" description="4-aspartylphosphate" evidence="6">
    <location>
        <position position="54"/>
    </location>
</feature>
<feature type="DNA-binding region" description="OmpR/PhoB-type" evidence="7">
    <location>
        <begin position="135"/>
        <end position="231"/>
    </location>
</feature>
<dbReference type="PANTHER" id="PTHR48111">
    <property type="entry name" value="REGULATOR OF RPOS"/>
    <property type="match status" value="1"/>
</dbReference>
<dbReference type="Gene3D" id="6.10.250.690">
    <property type="match status" value="1"/>
</dbReference>
<accession>A0ABN6PHT8</accession>
<dbReference type="SMART" id="SM00862">
    <property type="entry name" value="Trans_reg_C"/>
    <property type="match status" value="1"/>
</dbReference>
<feature type="domain" description="Response regulatory" evidence="8">
    <location>
        <begin position="5"/>
        <end position="121"/>
    </location>
</feature>
<evidence type="ECO:0000256" key="3">
    <source>
        <dbReference type="ARBA" id="ARBA00023015"/>
    </source>
</evidence>
<keyword evidence="4 7" id="KW-0238">DNA-binding</keyword>
<dbReference type="CDD" id="cd00383">
    <property type="entry name" value="trans_reg_C"/>
    <property type="match status" value="1"/>
</dbReference>
<evidence type="ECO:0000256" key="1">
    <source>
        <dbReference type="ARBA" id="ARBA00022553"/>
    </source>
</evidence>
<proteinExistence type="predicted"/>
<dbReference type="Proteomes" id="UP001057498">
    <property type="component" value="Chromosome"/>
</dbReference>
<organism evidence="10 11">
    <name type="scientific">Sphaerotilus microaerophilus</name>
    <dbReference type="NCBI Taxonomy" id="2914710"/>
    <lineage>
        <taxon>Bacteria</taxon>
        <taxon>Pseudomonadati</taxon>
        <taxon>Pseudomonadota</taxon>
        <taxon>Betaproteobacteria</taxon>
        <taxon>Burkholderiales</taxon>
        <taxon>Sphaerotilaceae</taxon>
        <taxon>Sphaerotilus</taxon>
    </lineage>
</organism>
<dbReference type="PROSITE" id="PS50110">
    <property type="entry name" value="RESPONSE_REGULATORY"/>
    <property type="match status" value="1"/>
</dbReference>
<dbReference type="PANTHER" id="PTHR48111:SF21">
    <property type="entry name" value="DNA-BINDING DUAL MASTER TRANSCRIPTIONAL REGULATOR RPAA"/>
    <property type="match status" value="1"/>
</dbReference>
<keyword evidence="5" id="KW-0804">Transcription</keyword>
<dbReference type="GO" id="GO:0003677">
    <property type="term" value="F:DNA binding"/>
    <property type="evidence" value="ECO:0007669"/>
    <property type="project" value="UniProtKB-KW"/>
</dbReference>
<dbReference type="SUPFAM" id="SSF52172">
    <property type="entry name" value="CheY-like"/>
    <property type="match status" value="1"/>
</dbReference>
<dbReference type="InterPro" id="IPR036388">
    <property type="entry name" value="WH-like_DNA-bd_sf"/>
</dbReference>
<keyword evidence="11" id="KW-1185">Reference proteome</keyword>
<dbReference type="Gene3D" id="1.10.10.10">
    <property type="entry name" value="Winged helix-like DNA-binding domain superfamily/Winged helix DNA-binding domain"/>
    <property type="match status" value="1"/>
</dbReference>
<dbReference type="InterPro" id="IPR039420">
    <property type="entry name" value="WalR-like"/>
</dbReference>
<evidence type="ECO:0000256" key="2">
    <source>
        <dbReference type="ARBA" id="ARBA00023012"/>
    </source>
</evidence>
<evidence type="ECO:0000256" key="5">
    <source>
        <dbReference type="ARBA" id="ARBA00023163"/>
    </source>
</evidence>
<dbReference type="PROSITE" id="PS51755">
    <property type="entry name" value="OMPR_PHOB"/>
    <property type="match status" value="1"/>
</dbReference>
<name>A0ABN6PHT8_9BURK</name>
<dbReference type="RefSeq" id="WP_251971563.1">
    <property type="nucleotide sequence ID" value="NZ_AP025730.1"/>
</dbReference>
<dbReference type="InterPro" id="IPR001867">
    <property type="entry name" value="OmpR/PhoB-type_DNA-bd"/>
</dbReference>
<dbReference type="InterPro" id="IPR001789">
    <property type="entry name" value="Sig_transdc_resp-reg_receiver"/>
</dbReference>
<dbReference type="Pfam" id="PF00486">
    <property type="entry name" value="Trans_reg_C"/>
    <property type="match status" value="1"/>
</dbReference>
<feature type="domain" description="OmpR/PhoB-type" evidence="9">
    <location>
        <begin position="135"/>
        <end position="231"/>
    </location>
</feature>
<protein>
    <submittedName>
        <fullName evidence="10">DNA-binding response regulator</fullName>
    </submittedName>
</protein>
<dbReference type="InterPro" id="IPR011006">
    <property type="entry name" value="CheY-like_superfamily"/>
</dbReference>
<evidence type="ECO:0000256" key="4">
    <source>
        <dbReference type="ARBA" id="ARBA00023125"/>
    </source>
</evidence>
<evidence type="ECO:0000313" key="10">
    <source>
        <dbReference type="EMBL" id="BDI03266.1"/>
    </source>
</evidence>
<sequence length="235" mass="26389">MPARTIAIVEDEQDIRDNYADAFRRAGYLVEGYTNRAEALAAFARTLPDLALLDIHLPPDAEGGMELCRALRARSATLPIIFLTNYDSELDIISGLRLGADDYLVKAHITLRHLLARVAALFRRQEALQQAAGGEEEVEVGALRLHPERFEARWAGRLVDLSVTEFEIVRALTRHVGHIKDREQLMKSAGIYVEPNTMTSHIKRIRAKFEAADATFSMIDTVYGKGYRWNGAAQR</sequence>
<dbReference type="EMBL" id="AP025730">
    <property type="protein sequence ID" value="BDI03266.1"/>
    <property type="molecule type" value="Genomic_DNA"/>
</dbReference>
<keyword evidence="2" id="KW-0902">Two-component regulatory system</keyword>
<gene>
    <name evidence="10" type="ORF">CATMQ487_02360</name>
</gene>